<accession>A0A6N2UXJ6</accession>
<dbReference type="InterPro" id="IPR050742">
    <property type="entry name" value="Helicase_Restrict-Modif_Enz"/>
</dbReference>
<dbReference type="PANTHER" id="PTHR47396">
    <property type="entry name" value="TYPE I RESTRICTION ENZYME ECOKI R PROTEIN"/>
    <property type="match status" value="1"/>
</dbReference>
<dbReference type="InterPro" id="IPR001650">
    <property type="entry name" value="Helicase_C-like"/>
</dbReference>
<feature type="domain" description="Helicase C-terminal" evidence="1">
    <location>
        <begin position="29"/>
        <end position="133"/>
    </location>
</feature>
<dbReference type="EMBL" id="CACRSV010000040">
    <property type="protein sequence ID" value="VYT22037.1"/>
    <property type="molecule type" value="Genomic_DNA"/>
</dbReference>
<dbReference type="AlphaFoldDB" id="A0A6N2UXJ6"/>
<dbReference type="Gene3D" id="3.40.50.300">
    <property type="entry name" value="P-loop containing nucleotide triphosphate hydrolases"/>
    <property type="match status" value="1"/>
</dbReference>
<sequence length="356" mass="39279">MEPVTYNEYLEAVCNSDERNQMILKDAKKLITEGRTPLILTKRIDHAKILSQALEKSGCTHVMLLHGGGSRKDRQQKLHDLSLVPNNESLTVVATGSYIGEGFDQKRFDTLLLAAPVSFEGTLSQYVGRLHRENDGKTEVRVYDYIDVTVPLSAVMYRKRLKAYANQGYSVNPDHTEKTDMLSAKTEALRARMTAATQGEDAADAMSDARSDGLFEGSIVAATNYAEILRKDIAGCARSLIISAEYVPQQGLSAIDDELLRLADRKALIEVYVRLPATAAAATRTRIERNINRLRAIGCIVRTVESCSDSAIIDDGLIWFGGIPLLGNPRSDDCALRFKDTKIGENLADGLKRRLS</sequence>
<dbReference type="Pfam" id="PF00271">
    <property type="entry name" value="Helicase_C"/>
    <property type="match status" value="1"/>
</dbReference>
<proteinExistence type="predicted"/>
<dbReference type="CDD" id="cd18785">
    <property type="entry name" value="SF2_C"/>
    <property type="match status" value="1"/>
</dbReference>
<organism evidence="2">
    <name type="scientific">Bifidobacterium longum</name>
    <dbReference type="NCBI Taxonomy" id="216816"/>
    <lineage>
        <taxon>Bacteria</taxon>
        <taxon>Bacillati</taxon>
        <taxon>Actinomycetota</taxon>
        <taxon>Actinomycetes</taxon>
        <taxon>Bifidobacteriales</taxon>
        <taxon>Bifidobacteriaceae</taxon>
        <taxon>Bifidobacterium</taxon>
    </lineage>
</organism>
<evidence type="ECO:0000313" key="2">
    <source>
        <dbReference type="EMBL" id="VYT22037.1"/>
    </source>
</evidence>
<dbReference type="InterPro" id="IPR027417">
    <property type="entry name" value="P-loop_NTPase"/>
</dbReference>
<dbReference type="GO" id="GO:0005829">
    <property type="term" value="C:cytosol"/>
    <property type="evidence" value="ECO:0007669"/>
    <property type="project" value="TreeGrafter"/>
</dbReference>
<protein>
    <recommendedName>
        <fullName evidence="1">Helicase C-terminal domain-containing protein</fullName>
    </recommendedName>
</protein>
<dbReference type="PANTHER" id="PTHR47396:SF1">
    <property type="entry name" value="ATP-DEPENDENT HELICASE IRC3-RELATED"/>
    <property type="match status" value="1"/>
</dbReference>
<evidence type="ECO:0000259" key="1">
    <source>
        <dbReference type="Pfam" id="PF00271"/>
    </source>
</evidence>
<gene>
    <name evidence="2" type="ORF">BLLFYP82_00238</name>
</gene>
<name>A0A6N2UXJ6_BIFLN</name>
<dbReference type="CDD" id="cd09126">
    <property type="entry name" value="PLDc_C_DEXD_like"/>
    <property type="match status" value="1"/>
</dbReference>
<dbReference type="SUPFAM" id="SSF52540">
    <property type="entry name" value="P-loop containing nucleoside triphosphate hydrolases"/>
    <property type="match status" value="1"/>
</dbReference>
<reference evidence="2" key="1">
    <citation type="submission" date="2019-11" db="EMBL/GenBank/DDBJ databases">
        <authorList>
            <person name="Feng L."/>
        </authorList>
    </citation>
    <scope>NUCLEOTIDE SEQUENCE</scope>
    <source>
        <strain evidence="2">BlongumLFYP82</strain>
    </source>
</reference>